<dbReference type="AlphaFoldDB" id="A0A0U1M7P3"/>
<evidence type="ECO:0000259" key="1">
    <source>
        <dbReference type="Pfam" id="PF01814"/>
    </source>
</evidence>
<feature type="domain" description="Hemerythrin-like" evidence="1">
    <location>
        <begin position="5"/>
        <end position="117"/>
    </location>
</feature>
<proteinExistence type="predicted"/>
<evidence type="ECO:0000313" key="3">
    <source>
        <dbReference type="Proteomes" id="UP000054383"/>
    </source>
</evidence>
<accession>A0A0U1M7P3</accession>
<dbReference type="EMBL" id="CVMT01000009">
    <property type="protein sequence ID" value="CRG90990.1"/>
    <property type="molecule type" value="Genomic_DNA"/>
</dbReference>
<dbReference type="STRING" id="28573.A0A0U1M7P3"/>
<organism evidence="2 3">
    <name type="scientific">Talaromyces islandicus</name>
    <name type="common">Penicillium islandicum</name>
    <dbReference type="NCBI Taxonomy" id="28573"/>
    <lineage>
        <taxon>Eukaryota</taxon>
        <taxon>Fungi</taxon>
        <taxon>Dikarya</taxon>
        <taxon>Ascomycota</taxon>
        <taxon>Pezizomycotina</taxon>
        <taxon>Eurotiomycetes</taxon>
        <taxon>Eurotiomycetidae</taxon>
        <taxon>Eurotiales</taxon>
        <taxon>Trichocomaceae</taxon>
        <taxon>Talaromyces</taxon>
        <taxon>Talaromyces sect. Islandici</taxon>
    </lineage>
</organism>
<keyword evidence="3" id="KW-1185">Reference proteome</keyword>
<name>A0A0U1M7P3_TALIS</name>
<dbReference type="OrthoDB" id="9983919at2759"/>
<dbReference type="PANTHER" id="PTHR35585">
    <property type="entry name" value="HHE DOMAIN PROTEIN (AFU_ORTHOLOGUE AFUA_4G00730)"/>
    <property type="match status" value="1"/>
</dbReference>
<protein>
    <submittedName>
        <fullName evidence="2">Putative hemerythrin-like protein C869,06c</fullName>
    </submittedName>
</protein>
<reference evidence="2 3" key="1">
    <citation type="submission" date="2015-04" db="EMBL/GenBank/DDBJ databases">
        <authorList>
            <person name="Syromyatnikov M.Y."/>
            <person name="Popov V.N."/>
        </authorList>
    </citation>
    <scope>NUCLEOTIDE SEQUENCE [LARGE SCALE GENOMIC DNA]</scope>
    <source>
        <strain evidence="2">WF-38-12</strain>
    </source>
</reference>
<dbReference type="OMA" id="DNLSTHM"/>
<sequence length="188" mass="21893">MSQRISDVIKQDHKEIIACYHRTVDANYYDEIIRFQNLFIWELARNVAAEELVLYPAIEKAVRGGVVVAEKDRQAHQRIKEQLKTFQHTHPSNPQFIPIIKALMVDVCRYIDDEETNDLMKLEESLNGKDNNSLAKSFVRTKALVPSRSHPKSPRRPPLETVFSLVTAPIDQMADMFRRWPHRDQTVK</sequence>
<dbReference type="PANTHER" id="PTHR35585:SF3">
    <property type="entry name" value="HEMERYTHRIN-LIKE DOMAIN-CONTAINING PROTEIN"/>
    <property type="match status" value="1"/>
</dbReference>
<dbReference type="Proteomes" id="UP000054383">
    <property type="component" value="Unassembled WGS sequence"/>
</dbReference>
<dbReference type="InterPro" id="IPR012312">
    <property type="entry name" value="Hemerythrin-like"/>
</dbReference>
<gene>
    <name evidence="2" type="ORF">PISL3812_08038</name>
</gene>
<dbReference type="Pfam" id="PF01814">
    <property type="entry name" value="Hemerythrin"/>
    <property type="match status" value="1"/>
</dbReference>
<evidence type="ECO:0000313" key="2">
    <source>
        <dbReference type="EMBL" id="CRG90990.1"/>
    </source>
</evidence>